<dbReference type="InterPro" id="IPR035901">
    <property type="entry name" value="GIY-YIG_endonuc_sf"/>
</dbReference>
<dbReference type="CDD" id="cd10442">
    <property type="entry name" value="GIY-YIG_PLEs"/>
    <property type="match status" value="1"/>
</dbReference>
<dbReference type="EMBL" id="KQ978543">
    <property type="protein sequence ID" value="KYN30216.1"/>
    <property type="molecule type" value="Genomic_DNA"/>
</dbReference>
<sequence length="211" mass="24885">MINVLLSNGYPLDIIFSTINNRIKMLSRKKNVYVNDTINNNDSNDNNNIKKYFTIPYINEISEKFKTIVEKNNFKVRYKPMNTLNSVIKLDKDKLEKMEQCDVVYKISCLDCDSSYAGQTKRKVKTRIKEHMANIRKLKDSRTVISEHQLEYGHKFNWENIQILDTEPFFHKRLTSEMIFIKKQINGINKQNDIEQLSEAYFSLLNITSPT</sequence>
<accession>A0A151JS85</accession>
<evidence type="ECO:0008006" key="3">
    <source>
        <dbReference type="Google" id="ProtNLM"/>
    </source>
</evidence>
<evidence type="ECO:0000313" key="2">
    <source>
        <dbReference type="Proteomes" id="UP000078492"/>
    </source>
</evidence>
<protein>
    <recommendedName>
        <fullName evidence="3">GIY-YIG domain-containing protein</fullName>
    </recommendedName>
</protein>
<organism evidence="1 2">
    <name type="scientific">Trachymyrmex cornetzi</name>
    <dbReference type="NCBI Taxonomy" id="471704"/>
    <lineage>
        <taxon>Eukaryota</taxon>
        <taxon>Metazoa</taxon>
        <taxon>Ecdysozoa</taxon>
        <taxon>Arthropoda</taxon>
        <taxon>Hexapoda</taxon>
        <taxon>Insecta</taxon>
        <taxon>Pterygota</taxon>
        <taxon>Neoptera</taxon>
        <taxon>Endopterygota</taxon>
        <taxon>Hymenoptera</taxon>
        <taxon>Apocrita</taxon>
        <taxon>Aculeata</taxon>
        <taxon>Formicoidea</taxon>
        <taxon>Formicidae</taxon>
        <taxon>Myrmicinae</taxon>
        <taxon>Trachymyrmex</taxon>
    </lineage>
</organism>
<dbReference type="Gene3D" id="3.40.1440.10">
    <property type="entry name" value="GIY-YIG endonuclease"/>
    <property type="match status" value="1"/>
</dbReference>
<dbReference type="PANTHER" id="PTHR21301">
    <property type="entry name" value="REVERSE TRANSCRIPTASE"/>
    <property type="match status" value="1"/>
</dbReference>
<evidence type="ECO:0000313" key="1">
    <source>
        <dbReference type="EMBL" id="KYN30216.1"/>
    </source>
</evidence>
<proteinExistence type="predicted"/>
<dbReference type="Proteomes" id="UP000078492">
    <property type="component" value="Unassembled WGS sequence"/>
</dbReference>
<name>A0A151JS85_9HYME</name>
<dbReference type="AlphaFoldDB" id="A0A151JS85"/>
<gene>
    <name evidence="1" type="ORF">ALC57_00353</name>
</gene>
<keyword evidence="2" id="KW-1185">Reference proteome</keyword>
<dbReference type="PANTHER" id="PTHR21301:SF10">
    <property type="entry name" value="REVERSE TRANSCRIPTASE DOMAIN-CONTAINING PROTEIN"/>
    <property type="match status" value="1"/>
</dbReference>
<reference evidence="1 2" key="1">
    <citation type="submission" date="2015-09" db="EMBL/GenBank/DDBJ databases">
        <title>Trachymyrmex cornetzi WGS genome.</title>
        <authorList>
            <person name="Nygaard S."/>
            <person name="Hu H."/>
            <person name="Boomsma J."/>
            <person name="Zhang G."/>
        </authorList>
    </citation>
    <scope>NUCLEOTIDE SEQUENCE [LARGE SCALE GENOMIC DNA]</scope>
    <source>
        <strain evidence="1">Tcor2-1</strain>
        <tissue evidence="1">Whole body</tissue>
    </source>
</reference>